<reference evidence="2 3" key="1">
    <citation type="submission" date="2018-08" db="EMBL/GenBank/DDBJ databases">
        <authorList>
            <person name="Laetsch R D."/>
            <person name="Stevens L."/>
            <person name="Kumar S."/>
            <person name="Blaxter L. M."/>
        </authorList>
    </citation>
    <scope>NUCLEOTIDE SEQUENCE [LARGE SCALE GENOMIC DNA]</scope>
</reference>
<dbReference type="EMBL" id="UYRX01001332">
    <property type="protein sequence ID" value="VDK89229.1"/>
    <property type="molecule type" value="Genomic_DNA"/>
</dbReference>
<evidence type="ECO:0000313" key="3">
    <source>
        <dbReference type="Proteomes" id="UP000277928"/>
    </source>
</evidence>
<proteinExistence type="predicted"/>
<gene>
    <name evidence="2" type="ORF">NLS_LOCUS9044</name>
</gene>
<dbReference type="Proteomes" id="UP000277928">
    <property type="component" value="Unassembled WGS sequence"/>
</dbReference>
<keyword evidence="3" id="KW-1185">Reference proteome</keyword>
<protein>
    <submittedName>
        <fullName evidence="2">Uncharacterized protein</fullName>
    </submittedName>
</protein>
<name>A0A3P6U0H0_LITSI</name>
<dbReference type="AlphaFoldDB" id="A0A3P6U0H0"/>
<feature type="compositionally biased region" description="Basic and acidic residues" evidence="1">
    <location>
        <begin position="86"/>
        <end position="96"/>
    </location>
</feature>
<accession>A0A3P6U0H0</accession>
<feature type="compositionally biased region" description="Polar residues" evidence="1">
    <location>
        <begin position="1"/>
        <end position="20"/>
    </location>
</feature>
<organism evidence="2 3">
    <name type="scientific">Litomosoides sigmodontis</name>
    <name type="common">Filarial nematode worm</name>
    <dbReference type="NCBI Taxonomy" id="42156"/>
    <lineage>
        <taxon>Eukaryota</taxon>
        <taxon>Metazoa</taxon>
        <taxon>Ecdysozoa</taxon>
        <taxon>Nematoda</taxon>
        <taxon>Chromadorea</taxon>
        <taxon>Rhabditida</taxon>
        <taxon>Spirurina</taxon>
        <taxon>Spiruromorpha</taxon>
        <taxon>Filarioidea</taxon>
        <taxon>Onchocercidae</taxon>
        <taxon>Litomosoides</taxon>
    </lineage>
</organism>
<feature type="region of interest" description="Disordered" evidence="1">
    <location>
        <begin position="1"/>
        <end position="59"/>
    </location>
</feature>
<evidence type="ECO:0000256" key="1">
    <source>
        <dbReference type="SAM" id="MobiDB-lite"/>
    </source>
</evidence>
<sequence>MIRSHFCSSISSNCASNTGRVTEDDRSFNLLAEFDDDSSGDDDDDDDDDSDVGVIVEIPFTKNSTTDEWTMSAIMSSSDDDSNDSNSDKDGDDKYTNDNNSGSSN</sequence>
<feature type="region of interest" description="Disordered" evidence="1">
    <location>
        <begin position="73"/>
        <end position="105"/>
    </location>
</feature>
<evidence type="ECO:0000313" key="2">
    <source>
        <dbReference type="EMBL" id="VDK89229.1"/>
    </source>
</evidence>
<feature type="compositionally biased region" description="Acidic residues" evidence="1">
    <location>
        <begin position="33"/>
        <end position="51"/>
    </location>
</feature>